<keyword evidence="4 7" id="KW-0812">Transmembrane</keyword>
<sequence>MPYRYILIMKLTVFFTFAMLFQAIASSHAQKLTLSVQRATLEEVMTEIQRQQGYSFFFLGKDIASTPVSVELKQASLKDAMLAILEKKELDWYMKNKTIVIKKRKTQISRMIDRHTEQPIQQQRFLTGRITDEQGNPLEGVTATIQGTTTATTTDSEGNYRISVPEGAKILVFSIVGFDRSERTIGNQNTIDVSMTPSLSDLDEVVVVGYGTQKKVNLTGSVATVNEKDIEKQTLTQASQALSGAVSGVTVIQNSGQPGNDQGRILIRGMGTFSSAGNNPLVLIDGIAASINDVNPSDIKSISVLKDASSASIYGARAANGVILIETKQGEEGKMRLNYTGYIGVQKPTSLVQLVDSWKYAEFMNEAATNEGRSRVYTDEEIEKFKSGIDPDNYANANHYEDLLNSGSGLQTNHDVSFSGGTRSHSYLFSVGYLNQEGLVKKSSFERYNLRLNLDSRLNDKLNLKVRLSGKQGTENEPVSAGANGQKNINGLITYGIKIPNTIPARKSDGTYGNTSGFTTAGWLDSESFSNTKNNNFLGSAELEYSPFKSLKISGKAGYLLDAINDKMYGAELVVDEFYTEGPAQLTVRNDNSSLTTLQLLADYDLSLPRHTFHLLGGYSQEASKSNWTSAFRDNFTNNSLYEINAGSQNNMRNGGSGQEWALRSFFGRFNYSFDDKYLFEANIRYDGSSRFPKSNRYGLFPSFSAGWILSKEDFFRQAFEWIELLKVRASYGRLGNQEIGLYPYQQVLTTGLDYPLGSPEILSPGVSATVVPNQHITWETTEVSNIGLDLNMFNGKLGIEAEYFYKKTMDILYKVSTSSVLGLASSEQNAGKVENKGWDFNVRHNNDFGKFSYNVAVNFSAVKNKVLQLADIERDLANGLLVGYPLEAFYGYEVDGLFIDETDIANYPGQPYAAFPGEYRFKDIGGQDGVPDGVVDPDYDRKVIGSRLPKYTYGLTMGATYGSFDLSVQLRGLGGFQRSLSGNEQGRGLLLGSNVQEWMYDNRWTPENPNRDAIYPRALVLSAGSVHNWVSSYWLRDASFLRLSNLQLGYTIPSSFVSALNRFRVYVAARNLLSLDSYYPGWDPESGNNYPPTTVYTFGVNVNF</sequence>
<protein>
    <submittedName>
        <fullName evidence="9">TonB-linked outer membrane protein, SusC/RagA family</fullName>
    </submittedName>
</protein>
<proteinExistence type="inferred from homology"/>
<dbReference type="InterPro" id="IPR008969">
    <property type="entry name" value="CarboxyPept-like_regulatory"/>
</dbReference>
<keyword evidence="2 7" id="KW-0813">Transport</keyword>
<keyword evidence="3 7" id="KW-1134">Transmembrane beta strand</keyword>
<evidence type="ECO:0000256" key="2">
    <source>
        <dbReference type="ARBA" id="ARBA00022448"/>
    </source>
</evidence>
<dbReference type="InterPro" id="IPR039426">
    <property type="entry name" value="TonB-dep_rcpt-like"/>
</dbReference>
<evidence type="ECO:0000313" key="9">
    <source>
        <dbReference type="EMBL" id="SFJ66167.1"/>
    </source>
</evidence>
<keyword evidence="5 7" id="KW-0472">Membrane</keyword>
<dbReference type="Gene3D" id="2.40.170.20">
    <property type="entry name" value="TonB-dependent receptor, beta-barrel domain"/>
    <property type="match status" value="1"/>
</dbReference>
<dbReference type="InterPro" id="IPR036942">
    <property type="entry name" value="Beta-barrel_TonB_sf"/>
</dbReference>
<evidence type="ECO:0000256" key="6">
    <source>
        <dbReference type="ARBA" id="ARBA00023237"/>
    </source>
</evidence>
<comment type="subcellular location">
    <subcellularLocation>
        <location evidence="1 7">Cell outer membrane</location>
        <topology evidence="1 7">Multi-pass membrane protein</topology>
    </subcellularLocation>
</comment>
<dbReference type="SUPFAM" id="SSF56935">
    <property type="entry name" value="Porins"/>
    <property type="match status" value="1"/>
</dbReference>
<dbReference type="Proteomes" id="UP000198670">
    <property type="component" value="Unassembled WGS sequence"/>
</dbReference>
<dbReference type="Gene3D" id="2.170.130.10">
    <property type="entry name" value="TonB-dependent receptor, plug domain"/>
    <property type="match status" value="1"/>
</dbReference>
<dbReference type="FunFam" id="2.170.130.10:FF:000003">
    <property type="entry name" value="SusC/RagA family TonB-linked outer membrane protein"/>
    <property type="match status" value="1"/>
</dbReference>
<keyword evidence="10" id="KW-1185">Reference proteome</keyword>
<evidence type="ECO:0000256" key="7">
    <source>
        <dbReference type="PROSITE-ProRule" id="PRU01360"/>
    </source>
</evidence>
<evidence type="ECO:0000259" key="8">
    <source>
        <dbReference type="Pfam" id="PF07715"/>
    </source>
</evidence>
<dbReference type="GO" id="GO:0009279">
    <property type="term" value="C:cell outer membrane"/>
    <property type="evidence" value="ECO:0007669"/>
    <property type="project" value="UniProtKB-SubCell"/>
</dbReference>
<evidence type="ECO:0000256" key="3">
    <source>
        <dbReference type="ARBA" id="ARBA00022452"/>
    </source>
</evidence>
<name>A0A1I3T9J7_9SPHI</name>
<evidence type="ECO:0000256" key="5">
    <source>
        <dbReference type="ARBA" id="ARBA00023136"/>
    </source>
</evidence>
<keyword evidence="6 7" id="KW-0998">Cell outer membrane</keyword>
<feature type="domain" description="TonB-dependent receptor plug" evidence="8">
    <location>
        <begin position="215"/>
        <end position="322"/>
    </location>
</feature>
<dbReference type="Pfam" id="PF07715">
    <property type="entry name" value="Plug"/>
    <property type="match status" value="1"/>
</dbReference>
<comment type="similarity">
    <text evidence="7">Belongs to the TonB-dependent receptor family.</text>
</comment>
<dbReference type="SUPFAM" id="SSF49464">
    <property type="entry name" value="Carboxypeptidase regulatory domain-like"/>
    <property type="match status" value="1"/>
</dbReference>
<organism evidence="9 10">
    <name type="scientific">Parapedobacter indicus</name>
    <dbReference type="NCBI Taxonomy" id="1477437"/>
    <lineage>
        <taxon>Bacteria</taxon>
        <taxon>Pseudomonadati</taxon>
        <taxon>Bacteroidota</taxon>
        <taxon>Sphingobacteriia</taxon>
        <taxon>Sphingobacteriales</taxon>
        <taxon>Sphingobacteriaceae</taxon>
        <taxon>Parapedobacter</taxon>
    </lineage>
</organism>
<gene>
    <name evidence="9" type="ORF">SAMN05444682_11238</name>
</gene>
<dbReference type="AlphaFoldDB" id="A0A1I3T9J7"/>
<accession>A0A1I3T9J7</accession>
<dbReference type="Pfam" id="PF13715">
    <property type="entry name" value="CarbopepD_reg_2"/>
    <property type="match status" value="1"/>
</dbReference>
<dbReference type="Gene3D" id="2.60.40.1120">
    <property type="entry name" value="Carboxypeptidase-like, regulatory domain"/>
    <property type="match status" value="1"/>
</dbReference>
<dbReference type="EMBL" id="FOQO01000012">
    <property type="protein sequence ID" value="SFJ66167.1"/>
    <property type="molecule type" value="Genomic_DNA"/>
</dbReference>
<dbReference type="STRING" id="1477437.SAMN05444682_11238"/>
<dbReference type="NCBIfam" id="TIGR04056">
    <property type="entry name" value="OMP_RagA_SusC"/>
    <property type="match status" value="1"/>
</dbReference>
<dbReference type="NCBIfam" id="TIGR04057">
    <property type="entry name" value="SusC_RagA_signa"/>
    <property type="match status" value="1"/>
</dbReference>
<evidence type="ECO:0000256" key="1">
    <source>
        <dbReference type="ARBA" id="ARBA00004571"/>
    </source>
</evidence>
<reference evidence="9 10" key="1">
    <citation type="submission" date="2016-10" db="EMBL/GenBank/DDBJ databases">
        <authorList>
            <person name="de Groot N.N."/>
        </authorList>
    </citation>
    <scope>NUCLEOTIDE SEQUENCE [LARGE SCALE GENOMIC DNA]</scope>
    <source>
        <strain evidence="9 10">RK1</strain>
    </source>
</reference>
<dbReference type="InterPro" id="IPR023997">
    <property type="entry name" value="TonB-dep_OMP_SusC/RagA_CS"/>
</dbReference>
<evidence type="ECO:0000256" key="4">
    <source>
        <dbReference type="ARBA" id="ARBA00022692"/>
    </source>
</evidence>
<dbReference type="InterPro" id="IPR023996">
    <property type="entry name" value="TonB-dep_OMP_SusC/RagA"/>
</dbReference>
<dbReference type="PROSITE" id="PS52016">
    <property type="entry name" value="TONB_DEPENDENT_REC_3"/>
    <property type="match status" value="1"/>
</dbReference>
<dbReference type="InterPro" id="IPR037066">
    <property type="entry name" value="Plug_dom_sf"/>
</dbReference>
<evidence type="ECO:0000313" key="10">
    <source>
        <dbReference type="Proteomes" id="UP000198670"/>
    </source>
</evidence>
<dbReference type="InterPro" id="IPR012910">
    <property type="entry name" value="Plug_dom"/>
</dbReference>